<evidence type="ECO:0000313" key="8">
    <source>
        <dbReference type="Proteomes" id="UP000006757"/>
    </source>
</evidence>
<dbReference type="SUPFAM" id="SSF75620">
    <property type="entry name" value="Release factor"/>
    <property type="match status" value="1"/>
</dbReference>
<dbReference type="Gene3D" id="3.30.160.20">
    <property type="match status" value="1"/>
</dbReference>
<dbReference type="Pfam" id="PF00472">
    <property type="entry name" value="RF-1"/>
    <property type="match status" value="1"/>
</dbReference>
<protein>
    <recommendedName>
        <fullName evidence="6">Prokaryotic-type class I peptide chain release factors domain-containing protein</fullName>
    </recommendedName>
</protein>
<feature type="domain" description="Prokaryotic-type class I peptide chain release factors" evidence="6">
    <location>
        <begin position="121"/>
        <end position="215"/>
    </location>
</feature>
<dbReference type="GO" id="GO:0005739">
    <property type="term" value="C:mitochondrion"/>
    <property type="evidence" value="ECO:0007669"/>
    <property type="project" value="UniProtKB-SubCell"/>
</dbReference>
<keyword evidence="3" id="KW-0809">Transit peptide</keyword>
<feature type="compositionally biased region" description="Basic residues" evidence="5">
    <location>
        <begin position="232"/>
        <end position="246"/>
    </location>
</feature>
<dbReference type="PANTHER" id="PTHR46203">
    <property type="entry name" value="PROBABLE PEPTIDE CHAIN RELEASE FACTOR C12ORF65"/>
    <property type="match status" value="1"/>
</dbReference>
<comment type="similarity">
    <text evidence="2">Belongs to the prokaryotic/mitochondrial release factor family.</text>
</comment>
<dbReference type="STRING" id="1220162.K1W9S4"/>
<evidence type="ECO:0000256" key="2">
    <source>
        <dbReference type="ARBA" id="ARBA00010835"/>
    </source>
</evidence>
<evidence type="ECO:0000259" key="6">
    <source>
        <dbReference type="Pfam" id="PF00472"/>
    </source>
</evidence>
<evidence type="ECO:0000256" key="3">
    <source>
        <dbReference type="ARBA" id="ARBA00022946"/>
    </source>
</evidence>
<feature type="region of interest" description="Disordered" evidence="5">
    <location>
        <begin position="190"/>
        <end position="260"/>
    </location>
</feature>
<comment type="subcellular location">
    <subcellularLocation>
        <location evidence="1">Mitochondrion</location>
    </subcellularLocation>
</comment>
<dbReference type="Proteomes" id="UP000006757">
    <property type="component" value="Unassembled WGS sequence"/>
</dbReference>
<comment type="caution">
    <text evidence="7">The sequence shown here is derived from an EMBL/GenBank/DDBJ whole genome shotgun (WGS) entry which is preliminary data.</text>
</comment>
<dbReference type="InterPro" id="IPR045853">
    <property type="entry name" value="Pep_chain_release_fac_I_sf"/>
</dbReference>
<reference evidence="7 8" key="1">
    <citation type="journal article" date="2012" name="Eukaryot. Cell">
        <title>Genome sequence of the Trichosporon asahii environmental strain CBS 8904.</title>
        <authorList>
            <person name="Yang R.Y."/>
            <person name="Li H.T."/>
            <person name="Zhu H."/>
            <person name="Zhou G.P."/>
            <person name="Wang M."/>
            <person name="Wang L."/>
        </authorList>
    </citation>
    <scope>NUCLEOTIDE SEQUENCE [LARGE SCALE GENOMIC DNA]</scope>
    <source>
        <strain evidence="7 8">CBS 8904</strain>
    </source>
</reference>
<feature type="compositionally biased region" description="Basic and acidic residues" evidence="5">
    <location>
        <begin position="209"/>
        <end position="231"/>
    </location>
</feature>
<keyword evidence="4" id="KW-0496">Mitochondrion</keyword>
<dbReference type="AlphaFoldDB" id="K1W9S4"/>
<dbReference type="HOGENOM" id="CLU_1195609_0_0_1"/>
<proteinExistence type="inferred from homology"/>
<dbReference type="InParanoid" id="K1W9S4"/>
<dbReference type="PANTHER" id="PTHR46203:SF1">
    <property type="entry name" value="MITOCHONDRIAL TRANSLATION RELEASE FACTOR IN RESCUE"/>
    <property type="match status" value="1"/>
</dbReference>
<accession>K1W9S4</accession>
<dbReference type="InterPro" id="IPR052405">
    <property type="entry name" value="Mito_Transl_Release_Factor"/>
</dbReference>
<dbReference type="GO" id="GO:0003747">
    <property type="term" value="F:translation release factor activity"/>
    <property type="evidence" value="ECO:0007669"/>
    <property type="project" value="InterPro"/>
</dbReference>
<dbReference type="OrthoDB" id="277888at2759"/>
<dbReference type="GO" id="GO:0032543">
    <property type="term" value="P:mitochondrial translation"/>
    <property type="evidence" value="ECO:0007669"/>
    <property type="project" value="UniProtKB-ARBA"/>
</dbReference>
<evidence type="ECO:0000256" key="1">
    <source>
        <dbReference type="ARBA" id="ARBA00004173"/>
    </source>
</evidence>
<evidence type="ECO:0000256" key="5">
    <source>
        <dbReference type="SAM" id="MobiDB-lite"/>
    </source>
</evidence>
<organism evidence="7 8">
    <name type="scientific">Trichosporon asahii var. asahii (strain CBS 8904)</name>
    <name type="common">Yeast</name>
    <dbReference type="NCBI Taxonomy" id="1220162"/>
    <lineage>
        <taxon>Eukaryota</taxon>
        <taxon>Fungi</taxon>
        <taxon>Dikarya</taxon>
        <taxon>Basidiomycota</taxon>
        <taxon>Agaricomycotina</taxon>
        <taxon>Tremellomycetes</taxon>
        <taxon>Trichosporonales</taxon>
        <taxon>Trichosporonaceae</taxon>
        <taxon>Trichosporon</taxon>
    </lineage>
</organism>
<sequence>MRPALALVRQAALQPRALQARPLLRPALANVGCSHWARDYSAKPKPPKEPPVEIAEETLEADFFEEVEIEADPEWEGEEVSEGVFMSAMPGAGVPKEKKGPRTKHTIKHLNRLLSRHQVPDLDESELEEKFVRGRGPGGQAINKTNSSVSLLHKPTGIRIQSQPTRSRAQNRVIARQILKERLDLMRARGELEGIEPSQPQSADPATMNRKERLAAEARTWSKQELRWEKERRRKQNRKKKVNKRKNKEEKEEAEAEAED</sequence>
<gene>
    <name evidence="7" type="ORF">A1Q2_07422</name>
</gene>
<dbReference type="InterPro" id="IPR000352">
    <property type="entry name" value="Pep_chain_release_fac_I"/>
</dbReference>
<dbReference type="FunFam" id="3.30.160.20:FF:000065">
    <property type="entry name" value="Peptidyl-tRNA hydrolase domain protein"/>
    <property type="match status" value="1"/>
</dbReference>
<evidence type="ECO:0000256" key="4">
    <source>
        <dbReference type="ARBA" id="ARBA00023128"/>
    </source>
</evidence>
<keyword evidence="8" id="KW-1185">Reference proteome</keyword>
<dbReference type="EMBL" id="AMBO01000391">
    <property type="protein sequence ID" value="EKC98408.1"/>
    <property type="molecule type" value="Genomic_DNA"/>
</dbReference>
<name>K1W9S4_TRIAC</name>
<dbReference type="eggNOG" id="KOG2726">
    <property type="taxonomic scope" value="Eukaryota"/>
</dbReference>
<evidence type="ECO:0000313" key="7">
    <source>
        <dbReference type="EMBL" id="EKC98408.1"/>
    </source>
</evidence>